<gene>
    <name evidence="2" type="ORF">C8N29_10747</name>
</gene>
<accession>A0A2T5IZ67</accession>
<keyword evidence="1" id="KW-0472">Membrane</keyword>
<dbReference type="RefSeq" id="WP_107865645.1">
    <property type="nucleotide sequence ID" value="NZ_QAON01000007.1"/>
</dbReference>
<evidence type="ECO:0000313" key="2">
    <source>
        <dbReference type="EMBL" id="PTQ89314.1"/>
    </source>
</evidence>
<keyword evidence="3" id="KW-1185">Reference proteome</keyword>
<dbReference type="OrthoDB" id="6706661at2"/>
<protein>
    <submittedName>
        <fullName evidence="2">Uncharacterized protein</fullName>
    </submittedName>
</protein>
<comment type="caution">
    <text evidence="2">The sequence shown here is derived from an EMBL/GenBank/DDBJ whole genome shotgun (WGS) entry which is preliminary data.</text>
</comment>
<dbReference type="AlphaFoldDB" id="A0A2T5IZ67"/>
<keyword evidence="1" id="KW-1133">Transmembrane helix</keyword>
<reference evidence="2 3" key="1">
    <citation type="submission" date="2018-04" db="EMBL/GenBank/DDBJ databases">
        <title>Genomic Encyclopedia of Archaeal and Bacterial Type Strains, Phase II (KMG-II): from individual species to whole genera.</title>
        <authorList>
            <person name="Goeker M."/>
        </authorList>
    </citation>
    <scope>NUCLEOTIDE SEQUENCE [LARGE SCALE GENOMIC DNA]</scope>
    <source>
        <strain evidence="2 3">DSM 5822</strain>
    </source>
</reference>
<evidence type="ECO:0000256" key="1">
    <source>
        <dbReference type="SAM" id="Phobius"/>
    </source>
</evidence>
<name>A0A2T5IZ67_9GAMM</name>
<dbReference type="EMBL" id="QAON01000007">
    <property type="protein sequence ID" value="PTQ89314.1"/>
    <property type="molecule type" value="Genomic_DNA"/>
</dbReference>
<sequence>MAHKLVRCWLIFSLFWLLFAGWHRHDLPSHQVIQPRLWQEPKQEEIDQAAFQKTVGGIRYTIEPLYRYELYGLVVSQHDATSWRDYLHQAWQDKLNIRDLCVLWGDNVRSDIYQQLKFWSGQFTCNFSTRSNDVFRNFKQTGMSNNHILASDAHLTQILSQIRLGDQVYIKGYLAKYSHQHGFNFSRGTSTVRTDTGNGACETIYVTDISILQANPVVWPFVFNVSIGSFILAMMMWFSLPFRIKQ</sequence>
<dbReference type="Proteomes" id="UP000244223">
    <property type="component" value="Unassembled WGS sequence"/>
</dbReference>
<feature type="transmembrane region" description="Helical" evidence="1">
    <location>
        <begin position="217"/>
        <end position="240"/>
    </location>
</feature>
<proteinExistence type="predicted"/>
<evidence type="ECO:0000313" key="3">
    <source>
        <dbReference type="Proteomes" id="UP000244223"/>
    </source>
</evidence>
<organism evidence="2 3">
    <name type="scientific">Agitococcus lubricus</name>
    <dbReference type="NCBI Taxonomy" id="1077255"/>
    <lineage>
        <taxon>Bacteria</taxon>
        <taxon>Pseudomonadati</taxon>
        <taxon>Pseudomonadota</taxon>
        <taxon>Gammaproteobacteria</taxon>
        <taxon>Moraxellales</taxon>
        <taxon>Moraxellaceae</taxon>
        <taxon>Agitococcus</taxon>
    </lineage>
</organism>
<keyword evidence="1" id="KW-0812">Transmembrane</keyword>